<proteinExistence type="predicted"/>
<dbReference type="GeneID" id="68109512"/>
<feature type="region of interest" description="Disordered" evidence="1">
    <location>
        <begin position="103"/>
        <end position="131"/>
    </location>
</feature>
<accession>A0A6A5BW13</accession>
<feature type="region of interest" description="Disordered" evidence="1">
    <location>
        <begin position="1"/>
        <end position="42"/>
    </location>
</feature>
<organism evidence="2 3">
    <name type="scientific">Naegleria fowleri</name>
    <name type="common">Brain eating amoeba</name>
    <dbReference type="NCBI Taxonomy" id="5763"/>
    <lineage>
        <taxon>Eukaryota</taxon>
        <taxon>Discoba</taxon>
        <taxon>Heterolobosea</taxon>
        <taxon>Tetramitia</taxon>
        <taxon>Eutetramitia</taxon>
        <taxon>Vahlkampfiidae</taxon>
        <taxon>Naegleria</taxon>
    </lineage>
</organism>
<comment type="caution">
    <text evidence="2">The sequence shown here is derived from an EMBL/GenBank/DDBJ whole genome shotgun (WGS) entry which is preliminary data.</text>
</comment>
<evidence type="ECO:0000313" key="2">
    <source>
        <dbReference type="EMBL" id="KAF0978474.1"/>
    </source>
</evidence>
<feature type="compositionally biased region" description="Low complexity" evidence="1">
    <location>
        <begin position="9"/>
        <end position="18"/>
    </location>
</feature>
<keyword evidence="3" id="KW-1185">Reference proteome</keyword>
<gene>
    <name evidence="2" type="ORF">FDP41_002294</name>
</gene>
<dbReference type="OrthoDB" id="10451898at2759"/>
<dbReference type="EMBL" id="VFQX01000029">
    <property type="protein sequence ID" value="KAF0978474.1"/>
    <property type="molecule type" value="Genomic_DNA"/>
</dbReference>
<evidence type="ECO:0000256" key="1">
    <source>
        <dbReference type="SAM" id="MobiDB-lite"/>
    </source>
</evidence>
<evidence type="ECO:0000313" key="3">
    <source>
        <dbReference type="Proteomes" id="UP000444721"/>
    </source>
</evidence>
<dbReference type="VEuPathDB" id="AmoebaDB:NfTy_042710"/>
<dbReference type="VEuPathDB" id="AmoebaDB:FDP41_002294"/>
<name>A0A6A5BW13_NAEFO</name>
<dbReference type="Proteomes" id="UP000444721">
    <property type="component" value="Unassembled WGS sequence"/>
</dbReference>
<protein>
    <submittedName>
        <fullName evidence="2">Uncharacterized protein</fullName>
    </submittedName>
</protein>
<dbReference type="VEuPathDB" id="AmoebaDB:NF0008220"/>
<sequence>MASQVYHNSSTLSASSTTNDRYHHDEEEEVKSPSSPFYNLRNEQKFITAAQYKDSQDYQDELHETHDDEQMIVYDEDPFGIPKDPFEEDSNEDILDYQDYPEDHNEDEERFENEVYQHDDDTQLDTSRTSRTKSIYSGGLEDSFIRTAVLSPTGSVTSTFSTRSSRLRRISGYEPLLTPQSVSEKRKIISSLRINTSSTRCREKGCDCRFNS</sequence>
<dbReference type="AlphaFoldDB" id="A0A6A5BW13"/>
<feature type="compositionally biased region" description="Basic and acidic residues" evidence="1">
    <location>
        <begin position="112"/>
        <end position="121"/>
    </location>
</feature>
<dbReference type="RefSeq" id="XP_044563187.1">
    <property type="nucleotide sequence ID" value="XM_044705472.1"/>
</dbReference>
<reference evidence="2 3" key="1">
    <citation type="journal article" date="2019" name="Sci. Rep.">
        <title>Nanopore sequencing improves the draft genome of the human pathogenic amoeba Naegleria fowleri.</title>
        <authorList>
            <person name="Liechti N."/>
            <person name="Schurch N."/>
            <person name="Bruggmann R."/>
            <person name="Wittwer M."/>
        </authorList>
    </citation>
    <scope>NUCLEOTIDE SEQUENCE [LARGE SCALE GENOMIC DNA]</scope>
    <source>
        <strain evidence="2 3">ATCC 30894</strain>
    </source>
</reference>